<dbReference type="EMBL" id="LCHL01000005">
    <property type="protein sequence ID" value="KKT34018.1"/>
    <property type="molecule type" value="Genomic_DNA"/>
</dbReference>
<proteinExistence type="predicted"/>
<name>A0A0G1GI36_9BACT</name>
<evidence type="ECO:0000313" key="1">
    <source>
        <dbReference type="EMBL" id="KKT34018.1"/>
    </source>
</evidence>
<dbReference type="AlphaFoldDB" id="A0A0G1GI36"/>
<accession>A0A0G1GI36</accession>
<reference evidence="1 2" key="1">
    <citation type="journal article" date="2015" name="Nature">
        <title>rRNA introns, odd ribosomes, and small enigmatic genomes across a large radiation of phyla.</title>
        <authorList>
            <person name="Brown C.T."/>
            <person name="Hug L.A."/>
            <person name="Thomas B.C."/>
            <person name="Sharon I."/>
            <person name="Castelle C.J."/>
            <person name="Singh A."/>
            <person name="Wilkins M.J."/>
            <person name="Williams K.H."/>
            <person name="Banfield J.F."/>
        </authorList>
    </citation>
    <scope>NUCLEOTIDE SEQUENCE [LARGE SCALE GENOMIC DNA]</scope>
</reference>
<dbReference type="Proteomes" id="UP000034192">
    <property type="component" value="Unassembled WGS sequence"/>
</dbReference>
<comment type="caution">
    <text evidence="1">The sequence shown here is derived from an EMBL/GenBank/DDBJ whole genome shotgun (WGS) entry which is preliminary data.</text>
</comment>
<dbReference type="Gene3D" id="1.10.8.60">
    <property type="match status" value="1"/>
</dbReference>
<evidence type="ECO:0008006" key="3">
    <source>
        <dbReference type="Google" id="ProtNLM"/>
    </source>
</evidence>
<gene>
    <name evidence="1" type="ORF">UW21_C0005G0012</name>
</gene>
<sequence length="299" mass="34574">MIYYFYGKDWFLTKLEADKKVSELLGQGFKKVFLTSLSELKEAVKSNSLFSDKKVFVFMTEKLNESEKKEFQKLKFFDEQAFVFIEKNAAPTLLFGRAKVEKTRTGEFGADWLKKQAKEFGISAKGGPASGGEISKDLVDYFLTLDGKDFDAGFFYFELLKLSLFKPGQQINLADYFELSQNKQELNYFDWIHAVLEKQTARALKFVPKEDYECLIRIKSLINIFELILVAEDKSLPPTGKFAFLSRNRPFWVNNLRQWSGRMDYQEKLESLLKLLAFEASIKTGRLSSQESLKLFIIG</sequence>
<protein>
    <recommendedName>
        <fullName evidence="3">DNA polymerase III delta N-terminal domain-containing protein</fullName>
    </recommendedName>
</protein>
<organism evidence="1 2">
    <name type="scientific">Candidatus Woesebacteria bacterium GW2011_GWB1_44_11b</name>
    <dbReference type="NCBI Taxonomy" id="1618580"/>
    <lineage>
        <taxon>Bacteria</taxon>
        <taxon>Candidatus Woeseibacteriota</taxon>
    </lineage>
</organism>
<evidence type="ECO:0000313" key="2">
    <source>
        <dbReference type="Proteomes" id="UP000034192"/>
    </source>
</evidence>